<proteinExistence type="predicted"/>
<name>A0A1Y3MJV7_9BACI</name>
<dbReference type="AlphaFoldDB" id="A0A1Y3MJV7"/>
<evidence type="ECO:0000313" key="2">
    <source>
        <dbReference type="Proteomes" id="UP000195321"/>
    </source>
</evidence>
<gene>
    <name evidence="1" type="ORF">BW425_18585</name>
</gene>
<reference evidence="1 2" key="1">
    <citation type="submission" date="2017-02" db="EMBL/GenBank/DDBJ databases">
        <title>Bacillus pseudomycoides isolate FSL K6-0042.</title>
        <authorList>
            <person name="Kovac J."/>
        </authorList>
    </citation>
    <scope>NUCLEOTIDE SEQUENCE [LARGE SCALE GENOMIC DNA]</scope>
    <source>
        <strain evidence="1 2">FSL K6-0042</strain>
    </source>
</reference>
<comment type="caution">
    <text evidence="1">The sequence shown here is derived from an EMBL/GenBank/DDBJ whole genome shotgun (WGS) entry which is preliminary data.</text>
</comment>
<accession>A0A1Y3MJV7</accession>
<dbReference type="Pfam" id="PF13079">
    <property type="entry name" value="DUF3916"/>
    <property type="match status" value="1"/>
</dbReference>
<sequence length="182" mass="21251">MKQSIGDNGSKKKTRGLRRACRNFLQYTTMHTSSLPNANKHSALDCWSIPLPFNPSYMHSKRKSNAIKQFYLQTAINRVEHLIRIKTTTEKEYRIYFVVSFPNLHASNILIVCSKQGIARFFEGFLGRYMDGPQWIPLPQERDIERECGLHIPNELQVKGYTEIFTDSDYNDKEIWFIGELD</sequence>
<protein>
    <submittedName>
        <fullName evidence="1">Uncharacterized protein</fullName>
    </submittedName>
</protein>
<evidence type="ECO:0000313" key="1">
    <source>
        <dbReference type="EMBL" id="OUM47453.1"/>
    </source>
</evidence>
<dbReference type="EMBL" id="MWPX01000023">
    <property type="protein sequence ID" value="OUM47453.1"/>
    <property type="molecule type" value="Genomic_DNA"/>
</dbReference>
<organism evidence="1 2">
    <name type="scientific">Bacillus pseudomycoides</name>
    <dbReference type="NCBI Taxonomy" id="64104"/>
    <lineage>
        <taxon>Bacteria</taxon>
        <taxon>Bacillati</taxon>
        <taxon>Bacillota</taxon>
        <taxon>Bacilli</taxon>
        <taxon>Bacillales</taxon>
        <taxon>Bacillaceae</taxon>
        <taxon>Bacillus</taxon>
        <taxon>Bacillus cereus group</taxon>
    </lineage>
</organism>
<dbReference type="Proteomes" id="UP000195321">
    <property type="component" value="Unassembled WGS sequence"/>
</dbReference>
<dbReference type="InterPro" id="IPR025075">
    <property type="entry name" value="DUF3916"/>
</dbReference>
<dbReference type="RefSeq" id="WP_016113139.1">
    <property type="nucleotide sequence ID" value="NZ_CP189809.1"/>
</dbReference>